<proteinExistence type="predicted"/>
<keyword evidence="3" id="KW-1185">Reference proteome</keyword>
<dbReference type="InterPro" id="IPR023753">
    <property type="entry name" value="FAD/NAD-binding_dom"/>
</dbReference>
<dbReference type="GO" id="GO:0004174">
    <property type="term" value="F:electron-transferring-flavoprotein dehydrogenase activity"/>
    <property type="evidence" value="ECO:0007669"/>
    <property type="project" value="TreeGrafter"/>
</dbReference>
<dbReference type="AlphaFoldDB" id="A0A0C3RZ78"/>
<dbReference type="PRINTS" id="PR00368">
    <property type="entry name" value="FADPNR"/>
</dbReference>
<dbReference type="OrthoDB" id="202203at2759"/>
<gene>
    <name evidence="2" type="ORF">PHLGIDRAFT_80252</name>
</gene>
<dbReference type="PANTHER" id="PTHR43735:SF2">
    <property type="entry name" value="FE-REGULATED PROTEIN 8"/>
    <property type="match status" value="1"/>
</dbReference>
<dbReference type="GO" id="GO:0050660">
    <property type="term" value="F:flavin adenine dinucleotide binding"/>
    <property type="evidence" value="ECO:0007669"/>
    <property type="project" value="TreeGrafter"/>
</dbReference>
<evidence type="ECO:0000313" key="2">
    <source>
        <dbReference type="EMBL" id="KIP01687.1"/>
    </source>
</evidence>
<name>A0A0C3RZ78_PHLG1</name>
<protein>
    <recommendedName>
        <fullName evidence="1">FAD/NAD(P)-binding domain-containing protein</fullName>
    </recommendedName>
</protein>
<dbReference type="GO" id="GO:0005737">
    <property type="term" value="C:cytoplasm"/>
    <property type="evidence" value="ECO:0007669"/>
    <property type="project" value="TreeGrafter"/>
</dbReference>
<dbReference type="Pfam" id="PF07992">
    <property type="entry name" value="Pyr_redox_2"/>
    <property type="match status" value="1"/>
</dbReference>
<sequence>MATSLSRTVAVLGASYGGARIPQALAKVLPENWRVVVIDRNRYVRNIFVFNRYSVISGHEPKAFVPYKRLFWPEDQGIRQPPKVVGPHKVLQATVTGINAHSLTLSRAIPDEGISEPKISFDYLVYALGSHLPEPIDLWGSVSLASAPHDGTKAQGIEFLKRAHNQIKEAPSILVVGGGALGIQYTTDIAEAFPDKPVTLLHSRKQLLPRFDVKMHDQVVVERMSELSVNLVLGERLDLSSVSASALNTNEEHVLRTTSGREIRAGLVLLCTGQKPNTELLLKFAPDAIVADGPNKGFIRVNRFLQIAVPSTTGPDEVRIPYPHIFAIGDAADAFGANKAARYANEQARLAANNIAKLIKRQEGQASETEPLDQYTPGPPGIKISVGLHNAIYQRGANVGAMADQPEDWGAPAMWKRLGYTDLQQTDINE</sequence>
<reference evidence="2 3" key="1">
    <citation type="journal article" date="2014" name="PLoS Genet.">
        <title>Analysis of the Phlebiopsis gigantea genome, transcriptome and secretome provides insight into its pioneer colonization strategies of wood.</title>
        <authorList>
            <person name="Hori C."/>
            <person name="Ishida T."/>
            <person name="Igarashi K."/>
            <person name="Samejima M."/>
            <person name="Suzuki H."/>
            <person name="Master E."/>
            <person name="Ferreira P."/>
            <person name="Ruiz-Duenas F.J."/>
            <person name="Held B."/>
            <person name="Canessa P."/>
            <person name="Larrondo L.F."/>
            <person name="Schmoll M."/>
            <person name="Druzhinina I.S."/>
            <person name="Kubicek C.P."/>
            <person name="Gaskell J.A."/>
            <person name="Kersten P."/>
            <person name="St John F."/>
            <person name="Glasner J."/>
            <person name="Sabat G."/>
            <person name="Splinter BonDurant S."/>
            <person name="Syed K."/>
            <person name="Yadav J."/>
            <person name="Mgbeahuruike A.C."/>
            <person name="Kovalchuk A."/>
            <person name="Asiegbu F.O."/>
            <person name="Lackner G."/>
            <person name="Hoffmeister D."/>
            <person name="Rencoret J."/>
            <person name="Gutierrez A."/>
            <person name="Sun H."/>
            <person name="Lindquist E."/>
            <person name="Barry K."/>
            <person name="Riley R."/>
            <person name="Grigoriev I.V."/>
            <person name="Henrissat B."/>
            <person name="Kues U."/>
            <person name="Berka R.M."/>
            <person name="Martinez A.T."/>
            <person name="Covert S.F."/>
            <person name="Blanchette R.A."/>
            <person name="Cullen D."/>
        </authorList>
    </citation>
    <scope>NUCLEOTIDE SEQUENCE [LARGE SCALE GENOMIC DNA]</scope>
    <source>
        <strain evidence="2 3">11061_1 CR5-6</strain>
    </source>
</reference>
<dbReference type="STRING" id="745531.A0A0C3RZ78"/>
<dbReference type="Gene3D" id="3.50.50.100">
    <property type="match status" value="1"/>
</dbReference>
<feature type="domain" description="FAD/NAD(P)-binding" evidence="1">
    <location>
        <begin position="8"/>
        <end position="336"/>
    </location>
</feature>
<evidence type="ECO:0000313" key="3">
    <source>
        <dbReference type="Proteomes" id="UP000053257"/>
    </source>
</evidence>
<dbReference type="EMBL" id="KN840748">
    <property type="protein sequence ID" value="KIP01687.1"/>
    <property type="molecule type" value="Genomic_DNA"/>
</dbReference>
<organism evidence="2 3">
    <name type="scientific">Phlebiopsis gigantea (strain 11061_1 CR5-6)</name>
    <name type="common">White-rot fungus</name>
    <name type="synonym">Peniophora gigantea</name>
    <dbReference type="NCBI Taxonomy" id="745531"/>
    <lineage>
        <taxon>Eukaryota</taxon>
        <taxon>Fungi</taxon>
        <taxon>Dikarya</taxon>
        <taxon>Basidiomycota</taxon>
        <taxon>Agaricomycotina</taxon>
        <taxon>Agaricomycetes</taxon>
        <taxon>Polyporales</taxon>
        <taxon>Phanerochaetaceae</taxon>
        <taxon>Phlebiopsis</taxon>
    </lineage>
</organism>
<dbReference type="HOGENOM" id="CLU_019845_0_1_1"/>
<evidence type="ECO:0000259" key="1">
    <source>
        <dbReference type="Pfam" id="PF07992"/>
    </source>
</evidence>
<dbReference type="PANTHER" id="PTHR43735">
    <property type="entry name" value="APOPTOSIS-INDUCING FACTOR 1"/>
    <property type="match status" value="1"/>
</dbReference>
<dbReference type="SUPFAM" id="SSF51905">
    <property type="entry name" value="FAD/NAD(P)-binding domain"/>
    <property type="match status" value="1"/>
</dbReference>
<dbReference type="Proteomes" id="UP000053257">
    <property type="component" value="Unassembled WGS sequence"/>
</dbReference>
<accession>A0A0C3RZ78</accession>
<dbReference type="InterPro" id="IPR036188">
    <property type="entry name" value="FAD/NAD-bd_sf"/>
</dbReference>